<dbReference type="CDD" id="cd11364">
    <property type="entry name" value="RNase_PH_PNPase_2"/>
    <property type="match status" value="1"/>
</dbReference>
<dbReference type="InterPro" id="IPR015848">
    <property type="entry name" value="PNPase_PH_RNA-bd_bac/org-type"/>
</dbReference>
<evidence type="ECO:0000256" key="2">
    <source>
        <dbReference type="ARBA" id="ARBA00022490"/>
    </source>
</evidence>
<dbReference type="PANTHER" id="PTHR11252:SF0">
    <property type="entry name" value="POLYRIBONUCLEOTIDE NUCLEOTIDYLTRANSFERASE 1, MITOCHONDRIAL"/>
    <property type="match status" value="1"/>
</dbReference>
<dbReference type="InterPro" id="IPR036612">
    <property type="entry name" value="KH_dom_type_1_sf"/>
</dbReference>
<dbReference type="Pfam" id="PF03726">
    <property type="entry name" value="PNPase"/>
    <property type="match status" value="1"/>
</dbReference>
<dbReference type="Pfam" id="PF01138">
    <property type="entry name" value="RNase_PH"/>
    <property type="match status" value="2"/>
</dbReference>
<evidence type="ECO:0000256" key="9">
    <source>
        <dbReference type="SAM" id="MobiDB-lite"/>
    </source>
</evidence>
<comment type="similarity">
    <text evidence="1 8">Belongs to the polyribonucleotide nucleotidyltransferase family.</text>
</comment>
<keyword evidence="7 8" id="KW-0694">RNA-binding</keyword>
<dbReference type="GO" id="GO:0000175">
    <property type="term" value="F:3'-5'-RNA exonuclease activity"/>
    <property type="evidence" value="ECO:0007669"/>
    <property type="project" value="TreeGrafter"/>
</dbReference>
<dbReference type="InterPro" id="IPR004088">
    <property type="entry name" value="KH_dom_type_1"/>
</dbReference>
<dbReference type="HAMAP" id="MF_01595">
    <property type="entry name" value="PNPase"/>
    <property type="match status" value="1"/>
</dbReference>
<name>A0A5S9F3K9_UABAM</name>
<proteinExistence type="inferred from homology"/>
<feature type="binding site" evidence="8">
    <location>
        <position position="495"/>
    </location>
    <ligand>
        <name>Mg(2+)</name>
        <dbReference type="ChEBI" id="CHEBI:18420"/>
    </ligand>
</feature>
<dbReference type="SMART" id="SM00316">
    <property type="entry name" value="S1"/>
    <property type="match status" value="1"/>
</dbReference>
<evidence type="ECO:0000313" key="12">
    <source>
        <dbReference type="Proteomes" id="UP000326354"/>
    </source>
</evidence>
<dbReference type="InterPro" id="IPR003029">
    <property type="entry name" value="S1_domain"/>
</dbReference>
<keyword evidence="6 8" id="KW-0460">Magnesium</keyword>
<dbReference type="InterPro" id="IPR015847">
    <property type="entry name" value="ExoRNase_PH_dom2"/>
</dbReference>
<evidence type="ECO:0000256" key="1">
    <source>
        <dbReference type="ARBA" id="ARBA00007404"/>
    </source>
</evidence>
<dbReference type="SUPFAM" id="SSF46915">
    <property type="entry name" value="Polynucleotide phosphorylase/guanosine pentaphosphate synthase (PNPase/GPSI), domain 3"/>
    <property type="match status" value="1"/>
</dbReference>
<dbReference type="GO" id="GO:0003723">
    <property type="term" value="F:RNA binding"/>
    <property type="evidence" value="ECO:0007669"/>
    <property type="project" value="UniProtKB-UniRule"/>
</dbReference>
<dbReference type="EC" id="2.7.7.8" evidence="8"/>
<dbReference type="KEGG" id="uam:UABAM_03206"/>
<dbReference type="GO" id="GO:0004654">
    <property type="term" value="F:polyribonucleotide nucleotidyltransferase activity"/>
    <property type="evidence" value="ECO:0007669"/>
    <property type="project" value="UniProtKB-UniRule"/>
</dbReference>
<accession>A0A5S9F3K9</accession>
<dbReference type="SUPFAM" id="SSF50249">
    <property type="entry name" value="Nucleic acid-binding proteins"/>
    <property type="match status" value="1"/>
</dbReference>
<dbReference type="EMBL" id="AP019860">
    <property type="protein sequence ID" value="BBM84845.1"/>
    <property type="molecule type" value="Genomic_DNA"/>
</dbReference>
<dbReference type="PROSITE" id="PS50126">
    <property type="entry name" value="S1"/>
    <property type="match status" value="1"/>
</dbReference>
<keyword evidence="12" id="KW-1185">Reference proteome</keyword>
<keyword evidence="2 8" id="KW-0963">Cytoplasm</keyword>
<evidence type="ECO:0000256" key="3">
    <source>
        <dbReference type="ARBA" id="ARBA00022679"/>
    </source>
</evidence>
<dbReference type="GO" id="GO:0006402">
    <property type="term" value="P:mRNA catabolic process"/>
    <property type="evidence" value="ECO:0007669"/>
    <property type="project" value="UniProtKB-UniRule"/>
</dbReference>
<dbReference type="Pfam" id="PF03725">
    <property type="entry name" value="RNase_PH_C"/>
    <property type="match status" value="1"/>
</dbReference>
<dbReference type="InterPro" id="IPR020568">
    <property type="entry name" value="Ribosomal_Su5_D2-typ_SF"/>
</dbReference>
<reference evidence="11 12" key="1">
    <citation type="submission" date="2019-08" db="EMBL/GenBank/DDBJ databases">
        <title>Complete genome sequence of Candidatus Uab amorphum.</title>
        <authorList>
            <person name="Shiratori T."/>
            <person name="Suzuki S."/>
            <person name="Kakizawa Y."/>
            <person name="Ishida K."/>
        </authorList>
    </citation>
    <scope>NUCLEOTIDE SEQUENCE [LARGE SCALE GENOMIC DNA]</scope>
    <source>
        <strain evidence="11 12">SRT547</strain>
    </source>
</reference>
<dbReference type="FunFam" id="3.30.1370.10:FF:000001">
    <property type="entry name" value="Polyribonucleotide nucleotidyltransferase"/>
    <property type="match status" value="1"/>
</dbReference>
<dbReference type="FunFam" id="3.30.230.70:FF:000002">
    <property type="entry name" value="Polyribonucleotide nucleotidyltransferase"/>
    <property type="match status" value="1"/>
</dbReference>
<dbReference type="InterPro" id="IPR012162">
    <property type="entry name" value="PNPase"/>
</dbReference>
<dbReference type="PROSITE" id="PS50084">
    <property type="entry name" value="KH_TYPE_1"/>
    <property type="match status" value="1"/>
</dbReference>
<dbReference type="InterPro" id="IPR027408">
    <property type="entry name" value="PNPase/RNase_PH_dom_sf"/>
</dbReference>
<comment type="catalytic activity">
    <reaction evidence="8">
        <text>RNA(n+1) + phosphate = RNA(n) + a ribonucleoside 5'-diphosphate</text>
        <dbReference type="Rhea" id="RHEA:22096"/>
        <dbReference type="Rhea" id="RHEA-COMP:14527"/>
        <dbReference type="Rhea" id="RHEA-COMP:17342"/>
        <dbReference type="ChEBI" id="CHEBI:43474"/>
        <dbReference type="ChEBI" id="CHEBI:57930"/>
        <dbReference type="ChEBI" id="CHEBI:140395"/>
        <dbReference type="EC" id="2.7.7.8"/>
    </reaction>
</comment>
<dbReference type="CDD" id="cd04472">
    <property type="entry name" value="S1_PNPase"/>
    <property type="match status" value="1"/>
</dbReference>
<dbReference type="Proteomes" id="UP000326354">
    <property type="component" value="Chromosome"/>
</dbReference>
<dbReference type="FunFam" id="2.40.50.140:FF:000189">
    <property type="entry name" value="Polyribonucleotide nucleotidyltransferase, putative"/>
    <property type="match status" value="1"/>
</dbReference>
<dbReference type="NCBIfam" id="NF008805">
    <property type="entry name" value="PRK11824.1"/>
    <property type="match status" value="1"/>
</dbReference>
<evidence type="ECO:0000256" key="7">
    <source>
        <dbReference type="ARBA" id="ARBA00022884"/>
    </source>
</evidence>
<keyword evidence="3 8" id="KW-0808">Transferase</keyword>
<dbReference type="InterPro" id="IPR004087">
    <property type="entry name" value="KH_dom"/>
</dbReference>
<dbReference type="GO" id="GO:0006396">
    <property type="term" value="P:RNA processing"/>
    <property type="evidence" value="ECO:0007669"/>
    <property type="project" value="InterPro"/>
</dbReference>
<feature type="compositionally biased region" description="Basic residues" evidence="9">
    <location>
        <begin position="725"/>
        <end position="749"/>
    </location>
</feature>
<comment type="subcellular location">
    <subcellularLocation>
        <location evidence="8">Cytoplasm</location>
    </subcellularLocation>
</comment>
<evidence type="ECO:0000256" key="4">
    <source>
        <dbReference type="ARBA" id="ARBA00022695"/>
    </source>
</evidence>
<dbReference type="GO" id="GO:0005829">
    <property type="term" value="C:cytosol"/>
    <property type="evidence" value="ECO:0007669"/>
    <property type="project" value="TreeGrafter"/>
</dbReference>
<dbReference type="SUPFAM" id="SSF54791">
    <property type="entry name" value="Eukaryotic type KH-domain (KH-domain type I)"/>
    <property type="match status" value="1"/>
</dbReference>
<feature type="binding site" evidence="8">
    <location>
        <position position="489"/>
    </location>
    <ligand>
        <name>Mg(2+)</name>
        <dbReference type="ChEBI" id="CHEBI:18420"/>
    </ligand>
</feature>
<dbReference type="InterPro" id="IPR012340">
    <property type="entry name" value="NA-bd_OB-fold"/>
</dbReference>
<evidence type="ECO:0000256" key="8">
    <source>
        <dbReference type="HAMAP-Rule" id="MF_01595"/>
    </source>
</evidence>
<keyword evidence="5 8" id="KW-0479">Metal-binding</keyword>
<evidence type="ECO:0000313" key="11">
    <source>
        <dbReference type="EMBL" id="BBM84845.1"/>
    </source>
</evidence>
<dbReference type="FunFam" id="3.30.230.70:FF:000001">
    <property type="entry name" value="Polyribonucleotide nucleotidyltransferase"/>
    <property type="match status" value="1"/>
</dbReference>
<dbReference type="PANTHER" id="PTHR11252">
    <property type="entry name" value="POLYRIBONUCLEOTIDE NUCLEOTIDYLTRANSFERASE"/>
    <property type="match status" value="1"/>
</dbReference>
<keyword evidence="4 8" id="KW-0548">Nucleotidyltransferase</keyword>
<dbReference type="CDD" id="cd02393">
    <property type="entry name" value="KH-I_PNPase"/>
    <property type="match status" value="1"/>
</dbReference>
<dbReference type="Pfam" id="PF00575">
    <property type="entry name" value="S1"/>
    <property type="match status" value="1"/>
</dbReference>
<sequence>MSFIVEKEIAGKTLKIETGKMARLAAGSVTVQYGETIVLATVATKELDSNPGFLPLLVEYKEKSASVGKIPGGFFKREGRPTTKEILTMRLVDRSIRPLFHKTMCSEIQVIALVLSADQENDPDIIAMIAATSAIAVAGLPFNGPVGSVRVGRIDGQFILNPTLEQLKESDINLVVSGTYDAINMVEAGANEVDESVMTQAILWAHEQIRVIIGMQKELMQKCNVSFPEEQEPEVNEEETNYYNILQKKYAANLEKSVQIHAKQERSLALKELLSQIKLDLVGEEESDENKEKEKLVKNAYQKLTKDIVRRLITQGKRVDGRGLKDIRNITSEVGLIPRTHGSALFTRGETQSLVNVTLGTSSDKQVIDGLHPEYHKRFILHYNFPPFCVGEVGFMRGPGRREIGHGALAERALEAVIPDNERFPYTIRVVSDILESNGSSSMASVCGGTLSMMDAGVPIKKPVGGIAMGLVKEDDNFYILSDILGLEDHLGDMDFKVAGTQRGITALQMDIKITGIDRQILEQALSQAREGRIHILREMMKALSRPRKEISKYAPRVVRMEIDPEKIALVIGPGGKNIRSIQETTGAKVDVENDGVITVYCIKKEGALKAKEMIETLTEDLKVGKIYEGKVTSIKDFGAFVEIAPGLEGLVHVSELENSFVQNVNDSVKVGDKISVKVLAIDDQNRVKLSKRAVDGPSSESEEETNEEDVPQKSTHSNDSEGTKRKHRNHKNHKKNYNRHKRNRHHKR</sequence>
<feature type="compositionally biased region" description="Acidic residues" evidence="9">
    <location>
        <begin position="701"/>
        <end position="710"/>
    </location>
</feature>
<organism evidence="11 12">
    <name type="scientific">Uabimicrobium amorphum</name>
    <dbReference type="NCBI Taxonomy" id="2596890"/>
    <lineage>
        <taxon>Bacteria</taxon>
        <taxon>Pseudomonadati</taxon>
        <taxon>Planctomycetota</taxon>
        <taxon>Candidatus Uabimicrobiia</taxon>
        <taxon>Candidatus Uabimicrobiales</taxon>
        <taxon>Candidatus Uabimicrobiaceae</taxon>
        <taxon>Candidatus Uabimicrobium</taxon>
    </lineage>
</organism>
<dbReference type="SMART" id="SM00322">
    <property type="entry name" value="KH"/>
    <property type="match status" value="1"/>
</dbReference>
<feature type="domain" description="S1 motif" evidence="10">
    <location>
        <begin position="625"/>
        <end position="693"/>
    </location>
</feature>
<dbReference type="NCBIfam" id="TIGR03591">
    <property type="entry name" value="polynuc_phos"/>
    <property type="match status" value="1"/>
</dbReference>
<comment type="cofactor">
    <cofactor evidence="8">
        <name>Mg(2+)</name>
        <dbReference type="ChEBI" id="CHEBI:18420"/>
    </cofactor>
</comment>
<evidence type="ECO:0000259" key="10">
    <source>
        <dbReference type="PROSITE" id="PS50126"/>
    </source>
</evidence>
<dbReference type="Gene3D" id="2.40.50.140">
    <property type="entry name" value="Nucleic acid-binding proteins"/>
    <property type="match status" value="1"/>
</dbReference>
<dbReference type="InterPro" id="IPR036345">
    <property type="entry name" value="ExoRNase_PH_dom2_sf"/>
</dbReference>
<evidence type="ECO:0000256" key="5">
    <source>
        <dbReference type="ARBA" id="ARBA00022723"/>
    </source>
</evidence>
<dbReference type="Gene3D" id="3.30.230.70">
    <property type="entry name" value="GHMP Kinase, N-terminal domain"/>
    <property type="match status" value="2"/>
</dbReference>
<gene>
    <name evidence="8" type="primary">pnp</name>
    <name evidence="11" type="ORF">UABAM_03206</name>
</gene>
<dbReference type="SUPFAM" id="SSF55666">
    <property type="entry name" value="Ribonuclease PH domain 2-like"/>
    <property type="match status" value="2"/>
</dbReference>
<feature type="region of interest" description="Disordered" evidence="9">
    <location>
        <begin position="691"/>
        <end position="749"/>
    </location>
</feature>
<dbReference type="InterPro" id="IPR036456">
    <property type="entry name" value="PNPase_PH_RNA-bd_sf"/>
</dbReference>
<evidence type="ECO:0000256" key="6">
    <source>
        <dbReference type="ARBA" id="ARBA00022842"/>
    </source>
</evidence>
<dbReference type="SUPFAM" id="SSF54211">
    <property type="entry name" value="Ribosomal protein S5 domain 2-like"/>
    <property type="match status" value="2"/>
</dbReference>
<dbReference type="InterPro" id="IPR001247">
    <property type="entry name" value="ExoRNase_PH_dom1"/>
</dbReference>
<dbReference type="GO" id="GO:0000287">
    <property type="term" value="F:magnesium ion binding"/>
    <property type="evidence" value="ECO:0007669"/>
    <property type="project" value="UniProtKB-UniRule"/>
</dbReference>
<protein>
    <recommendedName>
        <fullName evidence="8">Polyribonucleotide nucleotidyltransferase</fullName>
        <ecNumber evidence="8">2.7.7.8</ecNumber>
    </recommendedName>
    <alternativeName>
        <fullName evidence="8">Polynucleotide phosphorylase</fullName>
        <shortName evidence="8">PNPase</shortName>
    </alternativeName>
</protein>
<dbReference type="PIRSF" id="PIRSF005499">
    <property type="entry name" value="PNPase"/>
    <property type="match status" value="1"/>
</dbReference>
<dbReference type="AlphaFoldDB" id="A0A5S9F3K9"/>
<comment type="function">
    <text evidence="8">Involved in mRNA degradation. Catalyzes the phosphorolysis of single-stranded polyribonucleotides processively in the 3'- to 5'-direction.</text>
</comment>
<dbReference type="Gene3D" id="3.30.1370.10">
    <property type="entry name" value="K Homology domain, type 1"/>
    <property type="match status" value="1"/>
</dbReference>
<dbReference type="Pfam" id="PF00013">
    <property type="entry name" value="KH_1"/>
    <property type="match status" value="1"/>
</dbReference>
<dbReference type="CDD" id="cd11363">
    <property type="entry name" value="RNase_PH_PNPase_1"/>
    <property type="match status" value="1"/>
</dbReference>